<dbReference type="Gene3D" id="3.40.50.2000">
    <property type="entry name" value="Glycogen Phosphorylase B"/>
    <property type="match status" value="2"/>
</dbReference>
<proteinExistence type="predicted"/>
<dbReference type="PANTHER" id="PTHR45947:SF3">
    <property type="entry name" value="SULFOQUINOVOSYL TRANSFERASE SQD2"/>
    <property type="match status" value="1"/>
</dbReference>
<dbReference type="GO" id="GO:0016757">
    <property type="term" value="F:glycosyltransferase activity"/>
    <property type="evidence" value="ECO:0007669"/>
    <property type="project" value="InterPro"/>
</dbReference>
<name>A0A7C4M012_UNCC3</name>
<protein>
    <submittedName>
        <fullName evidence="2">Glycosyltransferase</fullName>
    </submittedName>
</protein>
<comment type="caution">
    <text evidence="2">The sequence shown here is derived from an EMBL/GenBank/DDBJ whole genome shotgun (WGS) entry which is preliminary data.</text>
</comment>
<organism evidence="2">
    <name type="scientific">candidate division CPR3 bacterium</name>
    <dbReference type="NCBI Taxonomy" id="2268181"/>
    <lineage>
        <taxon>Bacteria</taxon>
        <taxon>Bacteria division CPR3</taxon>
    </lineage>
</organism>
<dbReference type="EMBL" id="DSYQ01000011">
    <property type="protein sequence ID" value="HGT71137.1"/>
    <property type="molecule type" value="Genomic_DNA"/>
</dbReference>
<reference evidence="2" key="1">
    <citation type="journal article" date="2020" name="mSystems">
        <title>Genome- and Community-Level Interaction Insights into Carbon Utilization and Element Cycling Functions of Hydrothermarchaeota in Hydrothermal Sediment.</title>
        <authorList>
            <person name="Zhou Z."/>
            <person name="Liu Y."/>
            <person name="Xu W."/>
            <person name="Pan J."/>
            <person name="Luo Z.H."/>
            <person name="Li M."/>
        </authorList>
    </citation>
    <scope>NUCLEOTIDE SEQUENCE [LARGE SCALE GENOMIC DNA]</scope>
    <source>
        <strain evidence="2">SpSt-579</strain>
    </source>
</reference>
<dbReference type="PANTHER" id="PTHR45947">
    <property type="entry name" value="SULFOQUINOVOSYL TRANSFERASE SQD2"/>
    <property type="match status" value="1"/>
</dbReference>
<dbReference type="InterPro" id="IPR050194">
    <property type="entry name" value="Glycosyltransferase_grp1"/>
</dbReference>
<feature type="domain" description="Glycosyl transferase family 1" evidence="1">
    <location>
        <begin position="174"/>
        <end position="330"/>
    </location>
</feature>
<accession>A0A7C4M012</accession>
<evidence type="ECO:0000259" key="1">
    <source>
        <dbReference type="Pfam" id="PF00534"/>
    </source>
</evidence>
<dbReference type="InterPro" id="IPR001296">
    <property type="entry name" value="Glyco_trans_1"/>
</dbReference>
<dbReference type="CDD" id="cd03801">
    <property type="entry name" value="GT4_PimA-like"/>
    <property type="match status" value="1"/>
</dbReference>
<evidence type="ECO:0000313" key="2">
    <source>
        <dbReference type="EMBL" id="HGT71137.1"/>
    </source>
</evidence>
<dbReference type="AlphaFoldDB" id="A0A7C4M012"/>
<keyword evidence="2" id="KW-0808">Transferase</keyword>
<dbReference type="Pfam" id="PF00534">
    <property type="entry name" value="Glycos_transf_1"/>
    <property type="match status" value="1"/>
</dbReference>
<gene>
    <name evidence="2" type="ORF">ENT43_02665</name>
</gene>
<dbReference type="SUPFAM" id="SSF53756">
    <property type="entry name" value="UDP-Glycosyltransferase/glycogen phosphorylase"/>
    <property type="match status" value="1"/>
</dbReference>
<sequence>MRIAIVHNLPSGGMKRAMGEQIKRLSKRHKIDIFTPARFSYKYPTYFPQNIISIYKDLPKVYQAIAHEINENKYDIALVYPCFLTQAPYVFRYLTCRSLYFCPEPKREFYEKIKRVSNQWSYFFTYPFRIPIREIDKFNVKCAGKIVTISKYSKKQIESIYGVYAQINYLAVDTNIFKLTNTKKENMVMTVGDLSLHKGHDFIINSLSKIPYKIRPKFVIVGFGGSEKKYLSALAIKMKVKLTIRENISDKELIDLYNKAKVFLYAAQNEPFGLVLLEASACGLPIIAIDEGGVREIVKSSLIGDLTRRNIEDYSQKIMTYLQTGDKLAKVRHDYIAKNWSWNKSVDQLEKYLTQK</sequence>